<evidence type="ECO:0000313" key="2">
    <source>
        <dbReference type="EMBL" id="GLQ08137.1"/>
    </source>
</evidence>
<dbReference type="Pfam" id="PF00535">
    <property type="entry name" value="Glycos_transf_2"/>
    <property type="match status" value="1"/>
</dbReference>
<dbReference type="PANTHER" id="PTHR22916:SF3">
    <property type="entry name" value="UDP-GLCNAC:BETAGAL BETA-1,3-N-ACETYLGLUCOSAMINYLTRANSFERASE-LIKE PROTEIN 1"/>
    <property type="match status" value="1"/>
</dbReference>
<proteinExistence type="predicted"/>
<dbReference type="InterPro" id="IPR001173">
    <property type="entry name" value="Glyco_trans_2-like"/>
</dbReference>
<evidence type="ECO:0000259" key="1">
    <source>
        <dbReference type="Pfam" id="PF00535"/>
    </source>
</evidence>
<name>A0ABQ5U7Q6_9HYPH</name>
<comment type="caution">
    <text evidence="2">The sequence shown here is derived from an EMBL/GenBank/DDBJ whole genome shotgun (WGS) entry which is preliminary data.</text>
</comment>
<dbReference type="InterPro" id="IPR029044">
    <property type="entry name" value="Nucleotide-diphossugar_trans"/>
</dbReference>
<protein>
    <recommendedName>
        <fullName evidence="1">Glycosyltransferase 2-like domain-containing protein</fullName>
    </recommendedName>
</protein>
<sequence>MTLVTALIVTYNHAGFIAAAIDSALAQRTDFDVEIVISEDASTDGTRDIVEDYARRFPDRIRLLLSETNLRSNETVARGLRAAKGQFVALLDGDDCWTAPDKLQRQADFLLANPDCAAHFFNARIARGAALTDTLWTPETQARRVDLAEIWHGNPYATAGGMMRLAALGDVPAWYHDFFPRTDWPLYILCAISGALAFDPEPVALYRLHVGGMFSPQSETAKLDSTFAFLTLMDRCLDGRYHDLARAGCSRLFFDWAEDYANKGQKRLARQAFAYALRGGGVGHSVRWGQLGRLGLRLAGAGVSP</sequence>
<organism evidence="2 3">
    <name type="scientific">Devosia yakushimensis</name>
    <dbReference type="NCBI Taxonomy" id="470028"/>
    <lineage>
        <taxon>Bacteria</taxon>
        <taxon>Pseudomonadati</taxon>
        <taxon>Pseudomonadota</taxon>
        <taxon>Alphaproteobacteria</taxon>
        <taxon>Hyphomicrobiales</taxon>
        <taxon>Devosiaceae</taxon>
        <taxon>Devosia</taxon>
    </lineage>
</organism>
<accession>A0ABQ5U7Q6</accession>
<evidence type="ECO:0000313" key="3">
    <source>
        <dbReference type="Proteomes" id="UP001161406"/>
    </source>
</evidence>
<dbReference type="PANTHER" id="PTHR22916">
    <property type="entry name" value="GLYCOSYLTRANSFERASE"/>
    <property type="match status" value="1"/>
</dbReference>
<dbReference type="Gene3D" id="3.90.550.10">
    <property type="entry name" value="Spore Coat Polysaccharide Biosynthesis Protein SpsA, Chain A"/>
    <property type="match status" value="1"/>
</dbReference>
<dbReference type="EMBL" id="BSNG01000001">
    <property type="protein sequence ID" value="GLQ08137.1"/>
    <property type="molecule type" value="Genomic_DNA"/>
</dbReference>
<dbReference type="Proteomes" id="UP001161406">
    <property type="component" value="Unassembled WGS sequence"/>
</dbReference>
<gene>
    <name evidence="2" type="ORF">GCM10007913_00690</name>
</gene>
<reference evidence="2" key="2">
    <citation type="submission" date="2023-01" db="EMBL/GenBank/DDBJ databases">
        <title>Draft genome sequence of Devosia yakushimensis strain NBRC 103855.</title>
        <authorList>
            <person name="Sun Q."/>
            <person name="Mori K."/>
        </authorList>
    </citation>
    <scope>NUCLEOTIDE SEQUENCE</scope>
    <source>
        <strain evidence="2">NBRC 103855</strain>
    </source>
</reference>
<reference evidence="2" key="1">
    <citation type="journal article" date="2014" name="Int. J. Syst. Evol. Microbiol.">
        <title>Complete genome of a new Firmicutes species belonging to the dominant human colonic microbiota ('Ruminococcus bicirculans') reveals two chromosomes and a selective capacity to utilize plant glucans.</title>
        <authorList>
            <consortium name="NISC Comparative Sequencing Program"/>
            <person name="Wegmann U."/>
            <person name="Louis P."/>
            <person name="Goesmann A."/>
            <person name="Henrissat B."/>
            <person name="Duncan S.H."/>
            <person name="Flint H.J."/>
        </authorList>
    </citation>
    <scope>NUCLEOTIDE SEQUENCE</scope>
    <source>
        <strain evidence="2">NBRC 103855</strain>
    </source>
</reference>
<dbReference type="SUPFAM" id="SSF53448">
    <property type="entry name" value="Nucleotide-diphospho-sugar transferases"/>
    <property type="match status" value="1"/>
</dbReference>
<feature type="domain" description="Glycosyltransferase 2-like" evidence="1">
    <location>
        <begin position="6"/>
        <end position="119"/>
    </location>
</feature>
<keyword evidence="3" id="KW-1185">Reference proteome</keyword>